<name>A0A812B3H7_ACAPH</name>
<sequence>MDDLLISIVPPFICSNSPNRRPSLFDILISLFLHSFAQTHQIDDPLISLFLHSFAQTHQIGRPSDIHYDPDHPLFLHSFAQTHQIDDPLISTVSSIHFSNSPNRRPSPDIHCSSIHLLKTRHLISRRSNPVLISTVPPFICSKPNRRPSDILGSNSDDPLISTVSSIHLSNTKRPPLISTVPPFICSNTPADDPLISTVPPFICSTHQIDDLIHCFLHSFAQTHQVDDLLISTTTPLISLFLHSFVPPWTFVPQTQTHQIDDPLISLDSLFHSFAQTHQIDDPLISTVPPFICSNSPSGRPSDIHCSSIHLLKLTNRRPLISLFLHSFAQTHPSRRPSDIHCSSIHLLKLTKDDPLISTVPPFICSNSPNRRPSDIHYDPLISFVPPFICSNSPSRRPSDIHCSSIHFAQTHQIETTSFDIRPSDIHCSSIHLLNHQVGSLQYPLFLHSFCSNQPNDPLICTVPPILLKLTKGRPFDIPVPPFICSKLTVERPSDIHCSSTHLLQTRRRPSDIHCSSIHFAQTHHEPSFETPLFLHHSFAQTHKVDDPLISCFPPFICSKLTKFTNHSICQTHQMISTVPLFICSNSPNDPSDIHCFLPFKFDDLSDIQLHSFQTHQIDDPLISLFLHSFSNSPNRRPSDIHCSSIHFAQTHQVDDLLISLFLHSFCSKLTSSILFRLQLTSTDDPSDIHSFPPFIAQTLQTNFLDIHTSVPPYSFAQTHQVDASSDIHCSSIHLLKSPNRRPSDIHFSPFICSNSPNRRPSDIHCSSHLLKLTQIDDLLDIHLHSFAQNQVDVPLISTVPPFICSNSPNRRPSDIHLDDPLISTVPPFICSNSHQIDDPLISTVPPFICSNSPNRRPLISTVPPFICSNTPSRRPSDIPLFLHSFAQTHQVDDPLISCSSFISPSRRPSDIHCSSIHLLKLTK</sequence>
<evidence type="ECO:0000313" key="2">
    <source>
        <dbReference type="Proteomes" id="UP000597762"/>
    </source>
</evidence>
<accession>A0A812B3H7</accession>
<evidence type="ECO:0000313" key="1">
    <source>
        <dbReference type="EMBL" id="CAE1172623.1"/>
    </source>
</evidence>
<proteinExistence type="predicted"/>
<protein>
    <submittedName>
        <fullName evidence="1">Uncharacterized protein</fullName>
    </submittedName>
</protein>
<gene>
    <name evidence="1" type="ORF">SPHA_12176</name>
</gene>
<keyword evidence="2" id="KW-1185">Reference proteome</keyword>
<dbReference type="EMBL" id="CAHIKZ030000404">
    <property type="protein sequence ID" value="CAE1172623.1"/>
    <property type="molecule type" value="Genomic_DNA"/>
</dbReference>
<organism evidence="1 2">
    <name type="scientific">Acanthosepion pharaonis</name>
    <name type="common">Pharaoh cuttlefish</name>
    <name type="synonym">Sepia pharaonis</name>
    <dbReference type="NCBI Taxonomy" id="158019"/>
    <lineage>
        <taxon>Eukaryota</taxon>
        <taxon>Metazoa</taxon>
        <taxon>Spiralia</taxon>
        <taxon>Lophotrochozoa</taxon>
        <taxon>Mollusca</taxon>
        <taxon>Cephalopoda</taxon>
        <taxon>Coleoidea</taxon>
        <taxon>Decapodiformes</taxon>
        <taxon>Sepiida</taxon>
        <taxon>Sepiina</taxon>
        <taxon>Sepiidae</taxon>
        <taxon>Acanthosepion</taxon>
    </lineage>
</organism>
<dbReference type="AlphaFoldDB" id="A0A812B3H7"/>
<dbReference type="Proteomes" id="UP000597762">
    <property type="component" value="Unassembled WGS sequence"/>
</dbReference>
<reference evidence="1" key="1">
    <citation type="submission" date="2021-01" db="EMBL/GenBank/DDBJ databases">
        <authorList>
            <person name="Li R."/>
            <person name="Bekaert M."/>
        </authorList>
    </citation>
    <scope>NUCLEOTIDE SEQUENCE</scope>
    <source>
        <strain evidence="1">Farmed</strain>
    </source>
</reference>
<comment type="caution">
    <text evidence="1">The sequence shown here is derived from an EMBL/GenBank/DDBJ whole genome shotgun (WGS) entry which is preliminary data.</text>
</comment>